<keyword evidence="2" id="KW-1185">Reference proteome</keyword>
<name>A0ACC0B2W7_CATRO</name>
<comment type="caution">
    <text evidence="1">The sequence shown here is derived from an EMBL/GenBank/DDBJ whole genome shotgun (WGS) entry which is preliminary data.</text>
</comment>
<dbReference type="Proteomes" id="UP001060085">
    <property type="component" value="Linkage Group LG04"/>
</dbReference>
<accession>A0ACC0B2W7</accession>
<evidence type="ECO:0000313" key="2">
    <source>
        <dbReference type="Proteomes" id="UP001060085"/>
    </source>
</evidence>
<dbReference type="EMBL" id="CM044704">
    <property type="protein sequence ID" value="KAI5666966.1"/>
    <property type="molecule type" value="Genomic_DNA"/>
</dbReference>
<organism evidence="1 2">
    <name type="scientific">Catharanthus roseus</name>
    <name type="common">Madagascar periwinkle</name>
    <name type="synonym">Vinca rosea</name>
    <dbReference type="NCBI Taxonomy" id="4058"/>
    <lineage>
        <taxon>Eukaryota</taxon>
        <taxon>Viridiplantae</taxon>
        <taxon>Streptophyta</taxon>
        <taxon>Embryophyta</taxon>
        <taxon>Tracheophyta</taxon>
        <taxon>Spermatophyta</taxon>
        <taxon>Magnoliopsida</taxon>
        <taxon>eudicotyledons</taxon>
        <taxon>Gunneridae</taxon>
        <taxon>Pentapetalae</taxon>
        <taxon>asterids</taxon>
        <taxon>lamiids</taxon>
        <taxon>Gentianales</taxon>
        <taxon>Apocynaceae</taxon>
        <taxon>Rauvolfioideae</taxon>
        <taxon>Vinceae</taxon>
        <taxon>Catharanthinae</taxon>
        <taxon>Catharanthus</taxon>
    </lineage>
</organism>
<reference evidence="2" key="1">
    <citation type="journal article" date="2023" name="Nat. Plants">
        <title>Single-cell RNA sequencing provides a high-resolution roadmap for understanding the multicellular compartmentation of specialized metabolism.</title>
        <authorList>
            <person name="Sun S."/>
            <person name="Shen X."/>
            <person name="Li Y."/>
            <person name="Li Y."/>
            <person name="Wang S."/>
            <person name="Li R."/>
            <person name="Zhang H."/>
            <person name="Shen G."/>
            <person name="Guo B."/>
            <person name="Wei J."/>
            <person name="Xu J."/>
            <person name="St-Pierre B."/>
            <person name="Chen S."/>
            <person name="Sun C."/>
        </authorList>
    </citation>
    <scope>NUCLEOTIDE SEQUENCE [LARGE SCALE GENOMIC DNA]</scope>
</reference>
<sequence>MKNGPPKDISDIKLGIFQNSRSNSNIGISPDQSSFRSVSLSTSARKHVDTRTTSKLSVFPLENLDSNSNYAQKLHITKEPAKEAAHNPISQKLSHQHLNGNTNKNPFPYMDLHKSTINIQPSQRENPMARPISGHLRKKLQSYDLTSTKAEKVMRQKPSLFVMNFVQIGTPNKFKKQMEPKLKLISEIRKNKPLKQRFPKRYIKSKSHHLPLADVSSIFALWIPKKIMITYIRKLKRIGGKLSKYLLKTRRKGMPPSDTNPALPRPAVKCAIFPIGREGNRQITTEDLQNPPPSPPNSGLKPHCHKHPYIECHIPTFTPLAINTVSHILIYITRQGGERSPQRRLISSRLRKRREKKKEEEEEEEGELGWRWGNPVEAVVLGEWWWWLCMKVVEEEGGGEEGEEEGGGGGGELQRRQRLSGNAEAGRVVL</sequence>
<proteinExistence type="predicted"/>
<evidence type="ECO:0000313" key="1">
    <source>
        <dbReference type="EMBL" id="KAI5666966.1"/>
    </source>
</evidence>
<gene>
    <name evidence="1" type="ORF">M9H77_16819</name>
</gene>
<protein>
    <submittedName>
        <fullName evidence="1">Uncharacterized protein</fullName>
    </submittedName>
</protein>